<reference evidence="1" key="1">
    <citation type="journal article" date="2020" name="Nature">
        <title>Giant virus diversity and host interactions through global metagenomics.</title>
        <authorList>
            <person name="Schulz F."/>
            <person name="Roux S."/>
            <person name="Paez-Espino D."/>
            <person name="Jungbluth S."/>
            <person name="Walsh D.A."/>
            <person name="Denef V.J."/>
            <person name="McMahon K.D."/>
            <person name="Konstantinidis K.T."/>
            <person name="Eloe-Fadrosh E.A."/>
            <person name="Kyrpides N.C."/>
            <person name="Woyke T."/>
        </authorList>
    </citation>
    <scope>NUCLEOTIDE SEQUENCE</scope>
    <source>
        <strain evidence="1">GVMAG-M-3300017989-17</strain>
    </source>
</reference>
<dbReference type="InterPro" id="IPR002110">
    <property type="entry name" value="Ankyrin_rpt"/>
</dbReference>
<evidence type="ECO:0000313" key="1">
    <source>
        <dbReference type="EMBL" id="QHS93254.1"/>
    </source>
</evidence>
<sequence length="661" mass="76611">MSDFACLKLMAQMQKATGPGHCELFTWSTLFQLIQVSRDFNALFQPLLYTHFLPSADHAVEVVAKLERHGWNAETGHGVNYVEFSHPRAHDSFRIAWSTGDPDRTRVAHFWSQCVFRQLEKEIQASYLPFSFSLNIIRGNSWQYHHTIHMVRHNMTGFRFSFDGEDWEDVIELVAPLMFIYCAFRCEVTLSMPIAWLSTGSHLFGFNRDLKDSRQMYFSFDDFYIALSSNRHYKKLYQTLDLDHAKIEHLPPRHFFDCFLKTPGLASQLEWCGNIGYSIALYHPEQYEIDYQTHVFEVWHREGLLDISALQAAIMVEKLELVEFLLDQGCDPNFCPQKHTFVIALESENMDIMRLLFKHGLKIESPEHVHVLIRIGVADLLPVLDYFVDQEVDMYVWWHGDNPFHTLVRNYMYPFTYPCFEFLMGHLPNRFLHDQMFWEGVLDVLIDTSVGVEVNQDIPRMLERLLEIPGFVAAIGEGHPCLYELANSAFKIETKLHIANLLIGAGATAKDCREWSMEPALMKLYLKHGYEPFAPNVHGDIPIFMSMLYGPHDTWELMVEHIDINTKSHTGYTVLSYLVKAILRKIPICDSDDMDHWLAKARRMMSLGADSNVTNPATGDTLQQWVARAIEGERKRAKPCNSWCSSRSALEIMRELYDILI</sequence>
<dbReference type="InterPro" id="IPR036770">
    <property type="entry name" value="Ankyrin_rpt-contain_sf"/>
</dbReference>
<dbReference type="Gene3D" id="1.25.40.20">
    <property type="entry name" value="Ankyrin repeat-containing domain"/>
    <property type="match status" value="2"/>
</dbReference>
<dbReference type="EMBL" id="MN739201">
    <property type="protein sequence ID" value="QHS93254.1"/>
    <property type="molecule type" value="Genomic_DNA"/>
</dbReference>
<dbReference type="AlphaFoldDB" id="A0A6C0BNN5"/>
<name>A0A6C0BNN5_9ZZZZ</name>
<organism evidence="1">
    <name type="scientific">viral metagenome</name>
    <dbReference type="NCBI Taxonomy" id="1070528"/>
    <lineage>
        <taxon>unclassified sequences</taxon>
        <taxon>metagenomes</taxon>
        <taxon>organismal metagenomes</taxon>
    </lineage>
</organism>
<proteinExistence type="predicted"/>
<protein>
    <submittedName>
        <fullName evidence="1">Uncharacterized protein</fullName>
    </submittedName>
</protein>
<accession>A0A6C0BNN5</accession>
<dbReference type="SMART" id="SM00248">
    <property type="entry name" value="ANK"/>
    <property type="match status" value="5"/>
</dbReference>
<dbReference type="SUPFAM" id="SSF48403">
    <property type="entry name" value="Ankyrin repeat"/>
    <property type="match status" value="1"/>
</dbReference>